<evidence type="ECO:0000313" key="5">
    <source>
        <dbReference type="EMBL" id="KKM04325.1"/>
    </source>
</evidence>
<dbReference type="AlphaFoldDB" id="A0A0F9GZV8"/>
<accession>A0A0F9GZV8</accession>
<dbReference type="SMART" id="SM00560">
    <property type="entry name" value="LamGL"/>
    <property type="match status" value="1"/>
</dbReference>
<dbReference type="InterPro" id="IPR013320">
    <property type="entry name" value="ConA-like_dom_sf"/>
</dbReference>
<keyword evidence="2" id="KW-1015">Disulfide bond</keyword>
<organism evidence="5">
    <name type="scientific">marine sediment metagenome</name>
    <dbReference type="NCBI Taxonomy" id="412755"/>
    <lineage>
        <taxon>unclassified sequences</taxon>
        <taxon>metagenomes</taxon>
        <taxon>ecological metagenomes</taxon>
    </lineage>
</organism>
<dbReference type="Gene3D" id="2.60.120.200">
    <property type="match status" value="3"/>
</dbReference>
<feature type="region of interest" description="Disordered" evidence="3">
    <location>
        <begin position="697"/>
        <end position="717"/>
    </location>
</feature>
<name>A0A0F9GZV8_9ZZZZ</name>
<dbReference type="EMBL" id="LAZR01016477">
    <property type="protein sequence ID" value="KKM04325.1"/>
    <property type="molecule type" value="Genomic_DNA"/>
</dbReference>
<proteinExistence type="predicted"/>
<dbReference type="SUPFAM" id="SSF49899">
    <property type="entry name" value="Concanavalin A-like lectins/glucanases"/>
    <property type="match status" value="3"/>
</dbReference>
<comment type="caution">
    <text evidence="5">The sequence shown here is derived from an EMBL/GenBank/DDBJ whole genome shotgun (WGS) entry which is preliminary data.</text>
</comment>
<feature type="domain" description="LamG-like jellyroll fold" evidence="4">
    <location>
        <begin position="328"/>
        <end position="479"/>
    </location>
</feature>
<protein>
    <recommendedName>
        <fullName evidence="4">LamG-like jellyroll fold domain-containing protein</fullName>
    </recommendedName>
</protein>
<feature type="compositionally biased region" description="Polar residues" evidence="3">
    <location>
        <begin position="697"/>
        <end position="707"/>
    </location>
</feature>
<dbReference type="InterPro" id="IPR006558">
    <property type="entry name" value="LamG-like"/>
</dbReference>
<keyword evidence="1" id="KW-0732">Signal</keyword>
<evidence type="ECO:0000256" key="2">
    <source>
        <dbReference type="ARBA" id="ARBA00023157"/>
    </source>
</evidence>
<sequence length="786" mass="83860">MKKYIFIALLILISIAYAQKTSKVIVSFNAGELSPLMDARIDQAKYLAGCRTMVNYIPLIYGGAQRRSGTEFIATQKDQSAKGKVVAFEHSVDDTYILLFENQNIRVFRDGGRVLTATGTEDNTLIDAAGTEVETWLLNDNAASTTVVAVASTTLYGLTVTNDTSVLHADGKVGNGSLDFRGSDAVKINDNPVLSFDDSDDKPMSITSWAYVTDAGVSQTIFSKWKGGTAREYRFYIDANRKLRFDIADDSSMLADNLVAHWKLNDDAANTAVDDDIASVPHDGIASANTNTFNATGKVGTGSLDFGGLRTATVTDNDALSFDDSGSNPFSVAAWVYVTNTGVTQSILSKWDRTTGSEAREWSFRLSSAGKLQLFLHDESVADASSSVITDAALSAGWHFVVAAYDSTGGSTAADGITLYVDKIVVAQTATNNANYVAMENLGGLVYIGAIEDTGGTAGQNFADKLDNIMLFDVELSSTNVDTLWNGGSGTEDADAGFPYCISNSALSTGWRFVSMVYDNADASWSAATAANFITLYVDGSAVTCTAFNETSLYTAMENTAADVYIGSQLDSAAVIENVWRDKIDVTSLFSTALSAANVLSLYSTTNTDITTPYLTSDLFDLKFEQSADVMFITHPNYEPRRLSRTGHTEWNLVVGGYKNGPFRDQNTTLASTISAAEIDGGGVQADASVTLTAAGENNTPFRSGTPTGHLPSGSVATSKSQTGTLFKIVYAVASSTVSANLASNVSSSELSVYKGVTWDFTTNNSSGQNWTGTVKLEREYNNSAV</sequence>
<evidence type="ECO:0000256" key="3">
    <source>
        <dbReference type="SAM" id="MobiDB-lite"/>
    </source>
</evidence>
<reference evidence="5" key="1">
    <citation type="journal article" date="2015" name="Nature">
        <title>Complex archaea that bridge the gap between prokaryotes and eukaryotes.</title>
        <authorList>
            <person name="Spang A."/>
            <person name="Saw J.H."/>
            <person name="Jorgensen S.L."/>
            <person name="Zaremba-Niedzwiedzka K."/>
            <person name="Martijn J."/>
            <person name="Lind A.E."/>
            <person name="van Eijk R."/>
            <person name="Schleper C."/>
            <person name="Guy L."/>
            <person name="Ettema T.J."/>
        </authorList>
    </citation>
    <scope>NUCLEOTIDE SEQUENCE</scope>
</reference>
<gene>
    <name evidence="5" type="ORF">LCGC14_1765380</name>
</gene>
<evidence type="ECO:0000259" key="4">
    <source>
        <dbReference type="SMART" id="SM00560"/>
    </source>
</evidence>
<evidence type="ECO:0000256" key="1">
    <source>
        <dbReference type="ARBA" id="ARBA00022729"/>
    </source>
</evidence>